<feature type="compositionally biased region" description="Basic and acidic residues" evidence="1">
    <location>
        <begin position="99"/>
        <end position="109"/>
    </location>
</feature>
<gene>
    <name evidence="2" type="ORF">EJ06DRAFT_415456</name>
</gene>
<dbReference type="Proteomes" id="UP000799640">
    <property type="component" value="Unassembled WGS sequence"/>
</dbReference>
<reference evidence="2" key="1">
    <citation type="journal article" date="2020" name="Stud. Mycol.">
        <title>101 Dothideomycetes genomes: a test case for predicting lifestyles and emergence of pathogens.</title>
        <authorList>
            <person name="Haridas S."/>
            <person name="Albert R."/>
            <person name="Binder M."/>
            <person name="Bloem J."/>
            <person name="Labutti K."/>
            <person name="Salamov A."/>
            <person name="Andreopoulos B."/>
            <person name="Baker S."/>
            <person name="Barry K."/>
            <person name="Bills G."/>
            <person name="Bluhm B."/>
            <person name="Cannon C."/>
            <person name="Castanera R."/>
            <person name="Culley D."/>
            <person name="Daum C."/>
            <person name="Ezra D."/>
            <person name="Gonzalez J."/>
            <person name="Henrissat B."/>
            <person name="Kuo A."/>
            <person name="Liang C."/>
            <person name="Lipzen A."/>
            <person name="Lutzoni F."/>
            <person name="Magnuson J."/>
            <person name="Mondo S."/>
            <person name="Nolan M."/>
            <person name="Ohm R."/>
            <person name="Pangilinan J."/>
            <person name="Park H.-J."/>
            <person name="Ramirez L."/>
            <person name="Alfaro M."/>
            <person name="Sun H."/>
            <person name="Tritt A."/>
            <person name="Yoshinaga Y."/>
            <person name="Zwiers L.-H."/>
            <person name="Turgeon B."/>
            <person name="Goodwin S."/>
            <person name="Spatafora J."/>
            <person name="Crous P."/>
            <person name="Grigoriev I."/>
        </authorList>
    </citation>
    <scope>NUCLEOTIDE SEQUENCE</scope>
    <source>
        <strain evidence="2">CBS 262.69</strain>
    </source>
</reference>
<dbReference type="AlphaFoldDB" id="A0A6G1HYF7"/>
<accession>A0A6G1HYF7</accession>
<evidence type="ECO:0000313" key="3">
    <source>
        <dbReference type="Proteomes" id="UP000799640"/>
    </source>
</evidence>
<keyword evidence="3" id="KW-1185">Reference proteome</keyword>
<feature type="region of interest" description="Disordered" evidence="1">
    <location>
        <begin position="99"/>
        <end position="148"/>
    </location>
</feature>
<feature type="region of interest" description="Disordered" evidence="1">
    <location>
        <begin position="217"/>
        <end position="264"/>
    </location>
</feature>
<organism evidence="2 3">
    <name type="scientific">Trichodelitschia bisporula</name>
    <dbReference type="NCBI Taxonomy" id="703511"/>
    <lineage>
        <taxon>Eukaryota</taxon>
        <taxon>Fungi</taxon>
        <taxon>Dikarya</taxon>
        <taxon>Ascomycota</taxon>
        <taxon>Pezizomycotina</taxon>
        <taxon>Dothideomycetes</taxon>
        <taxon>Dothideomycetes incertae sedis</taxon>
        <taxon>Phaeotrichales</taxon>
        <taxon>Phaeotrichaceae</taxon>
        <taxon>Trichodelitschia</taxon>
    </lineage>
</organism>
<evidence type="ECO:0000256" key="1">
    <source>
        <dbReference type="SAM" id="MobiDB-lite"/>
    </source>
</evidence>
<sequence length="264" mass="29478">MSVVLRSNVVPCPHPTTERRPASVIAALHPAITTTTPTHHPGTRPKHVFLPSSSYVHRIYAYQRYTSYLRVRWMTSKVPALASRLFRVSRCRVARYQTRAKETSTKRPTPECGKPVKNAAEKKKPIPPNATVSSAIPNSRKEKEKTATVVDDSSRWPCIDNAQIHAQCRCIPSQLRIRRRHKNLFPLPSISPPHRHIVRRRVASSILGSCSGASTRTTIAEKQQPPPCCIESTTSQKIPPIPSSVPPRKKKMPTASKGRSPPFT</sequence>
<dbReference type="EMBL" id="ML996694">
    <property type="protein sequence ID" value="KAF2400974.1"/>
    <property type="molecule type" value="Genomic_DNA"/>
</dbReference>
<name>A0A6G1HYF7_9PEZI</name>
<proteinExistence type="predicted"/>
<evidence type="ECO:0000313" key="2">
    <source>
        <dbReference type="EMBL" id="KAF2400974.1"/>
    </source>
</evidence>
<protein>
    <submittedName>
        <fullName evidence="2">Uncharacterized protein</fullName>
    </submittedName>
</protein>